<keyword evidence="1" id="KW-0812">Transmembrane</keyword>
<dbReference type="KEGG" id="cthe:Chro_1042"/>
<dbReference type="HOGENOM" id="CLU_3171454_0_0_3"/>
<evidence type="ECO:0000256" key="1">
    <source>
        <dbReference type="SAM" id="Phobius"/>
    </source>
</evidence>
<evidence type="ECO:0000313" key="2">
    <source>
        <dbReference type="EMBL" id="AFY86574.1"/>
    </source>
</evidence>
<accession>K9TX50</accession>
<gene>
    <name evidence="2" type="ORF">Chro_1042</name>
</gene>
<proteinExistence type="predicted"/>
<name>K9TX50_CHRTP</name>
<dbReference type="STRING" id="251229.Chro_1042"/>
<dbReference type="EMBL" id="CP003597">
    <property type="protein sequence ID" value="AFY86574.1"/>
    <property type="molecule type" value="Genomic_DNA"/>
</dbReference>
<keyword evidence="3" id="KW-1185">Reference proteome</keyword>
<dbReference type="eggNOG" id="ENOG5030UPI">
    <property type="taxonomic scope" value="Bacteria"/>
</dbReference>
<dbReference type="Proteomes" id="UP000010384">
    <property type="component" value="Chromosome"/>
</dbReference>
<dbReference type="AlphaFoldDB" id="K9TX50"/>
<evidence type="ECO:0000313" key="3">
    <source>
        <dbReference type="Proteomes" id="UP000010384"/>
    </source>
</evidence>
<organism evidence="2 3">
    <name type="scientific">Chroococcidiopsis thermalis (strain PCC 7203)</name>
    <dbReference type="NCBI Taxonomy" id="251229"/>
    <lineage>
        <taxon>Bacteria</taxon>
        <taxon>Bacillati</taxon>
        <taxon>Cyanobacteriota</taxon>
        <taxon>Cyanophyceae</taxon>
        <taxon>Chroococcidiopsidales</taxon>
        <taxon>Chroococcidiopsidaceae</taxon>
        <taxon>Chroococcidiopsis</taxon>
    </lineage>
</organism>
<sequence>MHHIYYFAYGEGQFASTATGVLFGLLAAFLLCVLLIVYASSTYPADRR</sequence>
<dbReference type="RefSeq" id="WP_015153123.1">
    <property type="nucleotide sequence ID" value="NC_019695.1"/>
</dbReference>
<feature type="transmembrane region" description="Helical" evidence="1">
    <location>
        <begin position="20"/>
        <end position="39"/>
    </location>
</feature>
<reference evidence="2 3" key="1">
    <citation type="submission" date="2012-06" db="EMBL/GenBank/DDBJ databases">
        <title>Finished chromosome of genome of Chroococcidiopsis thermalis PCC 7203.</title>
        <authorList>
            <consortium name="US DOE Joint Genome Institute"/>
            <person name="Gugger M."/>
            <person name="Coursin T."/>
            <person name="Rippka R."/>
            <person name="Tandeau De Marsac N."/>
            <person name="Huntemann M."/>
            <person name="Wei C.-L."/>
            <person name="Han J."/>
            <person name="Detter J.C."/>
            <person name="Han C."/>
            <person name="Tapia R."/>
            <person name="Davenport K."/>
            <person name="Daligault H."/>
            <person name="Erkkila T."/>
            <person name="Gu W."/>
            <person name="Munk A.C.C."/>
            <person name="Teshima H."/>
            <person name="Xu Y."/>
            <person name="Chain P."/>
            <person name="Chen A."/>
            <person name="Krypides N."/>
            <person name="Mavromatis K."/>
            <person name="Markowitz V."/>
            <person name="Szeto E."/>
            <person name="Ivanova N."/>
            <person name="Mikhailova N."/>
            <person name="Ovchinnikova G."/>
            <person name="Pagani I."/>
            <person name="Pati A."/>
            <person name="Goodwin L."/>
            <person name="Peters L."/>
            <person name="Pitluck S."/>
            <person name="Woyke T."/>
            <person name="Kerfeld C."/>
        </authorList>
    </citation>
    <scope>NUCLEOTIDE SEQUENCE [LARGE SCALE GENOMIC DNA]</scope>
    <source>
        <strain evidence="2 3">PCC 7203</strain>
    </source>
</reference>
<keyword evidence="1" id="KW-0472">Membrane</keyword>
<dbReference type="InParanoid" id="K9TX50"/>
<protein>
    <submittedName>
        <fullName evidence="2">Uncharacterized protein</fullName>
    </submittedName>
</protein>
<keyword evidence="1" id="KW-1133">Transmembrane helix</keyword>